<name>A0A9D1LDH1_9FIRM</name>
<dbReference type="Gene3D" id="3.90.1150.60">
    <property type="entry name" value="Methioning gamme-lyase, C-terminal domain"/>
    <property type="match status" value="1"/>
</dbReference>
<dbReference type="InterPro" id="IPR015424">
    <property type="entry name" value="PyrdxlP-dep_Trfase"/>
</dbReference>
<dbReference type="Proteomes" id="UP000824071">
    <property type="component" value="Unassembled WGS sequence"/>
</dbReference>
<dbReference type="Pfam" id="PF06838">
    <property type="entry name" value="Met_gamma_lyase"/>
    <property type="match status" value="1"/>
</dbReference>
<reference evidence="1" key="2">
    <citation type="journal article" date="2021" name="PeerJ">
        <title>Extensive microbial diversity within the chicken gut microbiome revealed by metagenomics and culture.</title>
        <authorList>
            <person name="Gilroy R."/>
            <person name="Ravi A."/>
            <person name="Getino M."/>
            <person name="Pursley I."/>
            <person name="Horton D.L."/>
            <person name="Alikhan N.F."/>
            <person name="Baker D."/>
            <person name="Gharbi K."/>
            <person name="Hall N."/>
            <person name="Watson M."/>
            <person name="Adriaenssens E.M."/>
            <person name="Foster-Nyarko E."/>
            <person name="Jarju S."/>
            <person name="Secka A."/>
            <person name="Antonio M."/>
            <person name="Oren A."/>
            <person name="Chaudhuri R.R."/>
            <person name="La Ragione R."/>
            <person name="Hildebrand F."/>
            <person name="Pallen M.J."/>
        </authorList>
    </citation>
    <scope>NUCLEOTIDE SEQUENCE</scope>
    <source>
        <strain evidence="1">ChiGjej1B1-19959</strain>
    </source>
</reference>
<dbReference type="Gene3D" id="3.40.640.10">
    <property type="entry name" value="Type I PLP-dependent aspartate aminotransferase-like (Major domain)"/>
    <property type="match status" value="1"/>
</dbReference>
<dbReference type="EMBL" id="DVMW01000047">
    <property type="protein sequence ID" value="HIU36598.1"/>
    <property type="molecule type" value="Genomic_DNA"/>
</dbReference>
<accession>A0A9D1LDH1</accession>
<proteinExistence type="predicted"/>
<dbReference type="InterPro" id="IPR015421">
    <property type="entry name" value="PyrdxlP-dep_Trfase_major"/>
</dbReference>
<dbReference type="PANTHER" id="PTHR46658">
    <property type="entry name" value="CYS OR MET METABOLISM PYRIDOXAL-PHOSPHATE-DEPENDENT ENZYME"/>
    <property type="match status" value="1"/>
</dbReference>
<dbReference type="PANTHER" id="PTHR46658:SF1">
    <property type="entry name" value="CYS OR MET METABOLISM PYRIDOXAL-PHOSPHATE-DEPENDENT ENZYME"/>
    <property type="match status" value="1"/>
</dbReference>
<sequence length="427" mass="45614">MGKFFEISDTIEEAGRRAEARAKAQFARLDALTEHNQQKVLAAFGRCRVDEADFGTTTGYGYSDRGREKLDRLTADIFGAERAFIRAGSLACGTHTLSVCLFGVLRPGDVLLCVTGAPYDTLLSTIGIDGGKSKGRGTLLDFGVQYRQVDLTPGDALDLAAIEREAARPDVRMVYLQRSRGYTLRHSLPVAEIAAAAAVVHRVNPRAVVMVDNCYGEFAEEQEPTEAGADLMAGSLIKNAGGGIAPSGGYVAGRADLVELCACRLTTPGLGLEVGATLGQNRALFMGLFHAPHVVGEALKTAVFAATLFEDLGFAVTPRPDEARHDIIEAICLETPERLVAFCQGLQKGAPVDAYVTPEPWDMPGYDNQVIMAAGAFTGGSSIELSADAPLREPFAVWMQGGLNYHTGKVGVLLAAEELHRRGLLTR</sequence>
<dbReference type="AlphaFoldDB" id="A0A9D1LDH1"/>
<reference evidence="1" key="1">
    <citation type="submission" date="2020-10" db="EMBL/GenBank/DDBJ databases">
        <authorList>
            <person name="Gilroy R."/>
        </authorList>
    </citation>
    <scope>NUCLEOTIDE SEQUENCE</scope>
    <source>
        <strain evidence="1">ChiGjej1B1-19959</strain>
    </source>
</reference>
<comment type="caution">
    <text evidence="1">The sequence shown here is derived from an EMBL/GenBank/DDBJ whole genome shotgun (WGS) entry which is preliminary data.</text>
</comment>
<protein>
    <submittedName>
        <fullName evidence="1">Methionine gamma-lyase family protein</fullName>
    </submittedName>
</protein>
<gene>
    <name evidence="1" type="ORF">IAC53_08350</name>
</gene>
<evidence type="ECO:0000313" key="1">
    <source>
        <dbReference type="EMBL" id="HIU36598.1"/>
    </source>
</evidence>
<dbReference type="InterPro" id="IPR009651">
    <property type="entry name" value="Met_g_lyase_put"/>
</dbReference>
<dbReference type="SUPFAM" id="SSF53383">
    <property type="entry name" value="PLP-dependent transferases"/>
    <property type="match status" value="1"/>
</dbReference>
<organism evidence="1 2">
    <name type="scientific">Candidatus Fimenecus excrementigallinarum</name>
    <dbReference type="NCBI Taxonomy" id="2840816"/>
    <lineage>
        <taxon>Bacteria</taxon>
        <taxon>Bacillati</taxon>
        <taxon>Bacillota</taxon>
        <taxon>Clostridia</taxon>
        <taxon>Candidatus Fimenecus</taxon>
    </lineage>
</organism>
<evidence type="ECO:0000313" key="2">
    <source>
        <dbReference type="Proteomes" id="UP000824071"/>
    </source>
</evidence>